<sequence length="469" mass="51480">MTTDNDLVFEDDRTPNKILDGLNPPDQSVSRLLSFVHGSVKRIKRSIWSFLGEEETTEKTSTEAISSTSSDSNISSRVTRTTDEDADTTISMTVPDSGPNRGDISSLDDDEDNNLTSGDGNHSGDGPDTDDRYTTNKPRLVVPQDELLSRDNVNGFNLTIHIPTNSVTEDSITTTSTAATTVTTTTTTTTSTQSSTVAQTSTTTTETPTSAAPLSPSQLFVDQGTSNILLPIILFYLIEINKPLFAFTAIFRVHLTIMEPYTKDYADMRSEAFEWLANNITLSLNEALKQYGTYSPRVVAIQPSSDEFFVRATVDIESEGRESKETLENQLRYFISNSRAFNPSSPLTVIDKGFDIIQAYAGLTATCQSTEMLCVVTNTCLPPESRCNGVSECPDGTDELTCPSVPRILIPHMILVDTTKNKLQTKYNFCGVDEFQCDETLCIPNSKRCNGLSECLDQTDERDCPLTPG</sequence>
<protein>
    <submittedName>
        <fullName evidence="10">Basement membrane-specific heparan sulfate proteoglycan core protein-like</fullName>
    </submittedName>
</protein>
<feature type="disulfide bond" evidence="8">
    <location>
        <begin position="430"/>
        <end position="442"/>
    </location>
</feature>
<organism evidence="10 11">
    <name type="scientific">Aphis craccivora</name>
    <name type="common">Cowpea aphid</name>
    <dbReference type="NCBI Taxonomy" id="307492"/>
    <lineage>
        <taxon>Eukaryota</taxon>
        <taxon>Metazoa</taxon>
        <taxon>Ecdysozoa</taxon>
        <taxon>Arthropoda</taxon>
        <taxon>Hexapoda</taxon>
        <taxon>Insecta</taxon>
        <taxon>Pterygota</taxon>
        <taxon>Neoptera</taxon>
        <taxon>Paraneoptera</taxon>
        <taxon>Hemiptera</taxon>
        <taxon>Sternorrhyncha</taxon>
        <taxon>Aphidomorpha</taxon>
        <taxon>Aphidoidea</taxon>
        <taxon>Aphididae</taxon>
        <taxon>Aphidini</taxon>
        <taxon>Aphis</taxon>
        <taxon>Aphis</taxon>
    </lineage>
</organism>
<evidence type="ECO:0000256" key="7">
    <source>
        <dbReference type="ARBA" id="ARBA00023157"/>
    </source>
</evidence>
<dbReference type="InterPro" id="IPR002172">
    <property type="entry name" value="LDrepeatLR_classA_rpt"/>
</dbReference>
<keyword evidence="3" id="KW-0812">Transmembrane</keyword>
<dbReference type="SUPFAM" id="SSF57424">
    <property type="entry name" value="LDL receptor-like module"/>
    <property type="match status" value="2"/>
</dbReference>
<gene>
    <name evidence="10" type="ORF">FWK35_00005951</name>
</gene>
<evidence type="ECO:0000313" key="11">
    <source>
        <dbReference type="Proteomes" id="UP000478052"/>
    </source>
</evidence>
<dbReference type="CDD" id="cd00112">
    <property type="entry name" value="LDLa"/>
    <property type="match status" value="2"/>
</dbReference>
<evidence type="ECO:0000256" key="9">
    <source>
        <dbReference type="SAM" id="MobiDB-lite"/>
    </source>
</evidence>
<dbReference type="InterPro" id="IPR050685">
    <property type="entry name" value="LDLR"/>
</dbReference>
<dbReference type="OrthoDB" id="2019384at2759"/>
<feature type="region of interest" description="Disordered" evidence="9">
    <location>
        <begin position="1"/>
        <end position="25"/>
    </location>
</feature>
<evidence type="ECO:0000256" key="1">
    <source>
        <dbReference type="ARBA" id="ARBA00004167"/>
    </source>
</evidence>
<evidence type="ECO:0000256" key="3">
    <source>
        <dbReference type="ARBA" id="ARBA00022692"/>
    </source>
</evidence>
<dbReference type="AlphaFoldDB" id="A0A6G0ZLF9"/>
<dbReference type="Pfam" id="PF00057">
    <property type="entry name" value="Ldl_recept_a"/>
    <property type="match status" value="2"/>
</dbReference>
<keyword evidence="7 8" id="KW-1015">Disulfide bond</keyword>
<comment type="caution">
    <text evidence="10">The sequence shown here is derived from an EMBL/GenBank/DDBJ whole genome shotgun (WGS) entry which is preliminary data.</text>
</comment>
<feature type="disulfide bond" evidence="8">
    <location>
        <begin position="437"/>
        <end position="455"/>
    </location>
</feature>
<dbReference type="PROSITE" id="PS50068">
    <property type="entry name" value="LDLRA_2"/>
    <property type="match status" value="2"/>
</dbReference>
<dbReference type="Proteomes" id="UP000478052">
    <property type="component" value="Unassembled WGS sequence"/>
</dbReference>
<evidence type="ECO:0000256" key="5">
    <source>
        <dbReference type="ARBA" id="ARBA00022989"/>
    </source>
</evidence>
<reference evidence="10 11" key="1">
    <citation type="submission" date="2019-08" db="EMBL/GenBank/DDBJ databases">
        <title>Whole genome of Aphis craccivora.</title>
        <authorList>
            <person name="Voronova N.V."/>
            <person name="Shulinski R.S."/>
            <person name="Bandarenka Y.V."/>
            <person name="Zhorov D.G."/>
            <person name="Warner D."/>
        </authorList>
    </citation>
    <scope>NUCLEOTIDE SEQUENCE [LARGE SCALE GENOMIC DNA]</scope>
    <source>
        <strain evidence="10">180601</strain>
        <tissue evidence="10">Whole Body</tissue>
    </source>
</reference>
<feature type="compositionally biased region" description="Low complexity" evidence="9">
    <location>
        <begin position="62"/>
        <end position="76"/>
    </location>
</feature>
<comment type="subcellular location">
    <subcellularLocation>
        <location evidence="2">Endomembrane system</location>
    </subcellularLocation>
    <subcellularLocation>
        <location evidence="1">Membrane</location>
        <topology evidence="1">Single-pass membrane protein</topology>
    </subcellularLocation>
</comment>
<keyword evidence="4" id="KW-0677">Repeat</keyword>
<proteinExistence type="predicted"/>
<name>A0A6G0ZLF9_APHCR</name>
<dbReference type="GO" id="GO:0012505">
    <property type="term" value="C:endomembrane system"/>
    <property type="evidence" value="ECO:0007669"/>
    <property type="project" value="UniProtKB-SubCell"/>
</dbReference>
<feature type="disulfide bond" evidence="8">
    <location>
        <begin position="449"/>
        <end position="464"/>
    </location>
</feature>
<dbReference type="GO" id="GO:0005886">
    <property type="term" value="C:plasma membrane"/>
    <property type="evidence" value="ECO:0007669"/>
    <property type="project" value="TreeGrafter"/>
</dbReference>
<feature type="disulfide bond" evidence="8">
    <location>
        <begin position="387"/>
        <end position="402"/>
    </location>
</feature>
<evidence type="ECO:0000256" key="8">
    <source>
        <dbReference type="PROSITE-ProRule" id="PRU00124"/>
    </source>
</evidence>
<evidence type="ECO:0000256" key="6">
    <source>
        <dbReference type="ARBA" id="ARBA00023136"/>
    </source>
</evidence>
<feature type="region of interest" description="Disordered" evidence="9">
    <location>
        <begin position="186"/>
        <end position="214"/>
    </location>
</feature>
<evidence type="ECO:0000256" key="4">
    <source>
        <dbReference type="ARBA" id="ARBA00022737"/>
    </source>
</evidence>
<keyword evidence="6" id="KW-0472">Membrane</keyword>
<keyword evidence="5" id="KW-1133">Transmembrane helix</keyword>
<dbReference type="EMBL" id="VUJU01000254">
    <property type="protein sequence ID" value="KAF0771781.1"/>
    <property type="molecule type" value="Genomic_DNA"/>
</dbReference>
<dbReference type="InterPro" id="IPR023415">
    <property type="entry name" value="LDLR_class-A_CS"/>
</dbReference>
<feature type="compositionally biased region" description="Low complexity" evidence="9">
    <location>
        <begin position="186"/>
        <end position="213"/>
    </location>
</feature>
<keyword evidence="11" id="KW-1185">Reference proteome</keyword>
<comment type="caution">
    <text evidence="8">Lacks conserved residue(s) required for the propagation of feature annotation.</text>
</comment>
<dbReference type="InterPro" id="IPR036055">
    <property type="entry name" value="LDL_receptor-like_sf"/>
</dbReference>
<feature type="region of interest" description="Disordered" evidence="9">
    <location>
        <begin position="54"/>
        <end position="142"/>
    </location>
</feature>
<dbReference type="PROSITE" id="PS01209">
    <property type="entry name" value="LDLRA_1"/>
    <property type="match status" value="1"/>
</dbReference>
<accession>A0A6G0ZLF9</accession>
<evidence type="ECO:0000256" key="2">
    <source>
        <dbReference type="ARBA" id="ARBA00004308"/>
    </source>
</evidence>
<dbReference type="Gene3D" id="4.10.400.10">
    <property type="entry name" value="Low-density Lipoprotein Receptor"/>
    <property type="match status" value="2"/>
</dbReference>
<dbReference type="SMART" id="SM00192">
    <property type="entry name" value="LDLa"/>
    <property type="match status" value="2"/>
</dbReference>
<dbReference type="PANTHER" id="PTHR24270">
    <property type="entry name" value="LOW-DENSITY LIPOPROTEIN RECEPTOR-RELATED"/>
    <property type="match status" value="1"/>
</dbReference>
<dbReference type="PRINTS" id="PR00261">
    <property type="entry name" value="LDLRECEPTOR"/>
</dbReference>
<dbReference type="GO" id="GO:0016192">
    <property type="term" value="P:vesicle-mediated transport"/>
    <property type="evidence" value="ECO:0007669"/>
    <property type="project" value="UniProtKB-ARBA"/>
</dbReference>
<evidence type="ECO:0000313" key="10">
    <source>
        <dbReference type="EMBL" id="KAF0771781.1"/>
    </source>
</evidence>